<comment type="caution">
    <text evidence="9">The sequence shown here is derived from an EMBL/GenBank/DDBJ whole genome shotgun (WGS) entry which is preliminary data.</text>
</comment>
<dbReference type="SUPFAM" id="SSF161098">
    <property type="entry name" value="MetI-like"/>
    <property type="match status" value="1"/>
</dbReference>
<dbReference type="InterPro" id="IPR000515">
    <property type="entry name" value="MetI-like"/>
</dbReference>
<dbReference type="Pfam" id="PF19300">
    <property type="entry name" value="BPD_transp_1_N"/>
    <property type="match status" value="1"/>
</dbReference>
<evidence type="ECO:0000313" key="9">
    <source>
        <dbReference type="EMBL" id="MCP1102161.1"/>
    </source>
</evidence>
<evidence type="ECO:0000256" key="6">
    <source>
        <dbReference type="ARBA" id="ARBA00023136"/>
    </source>
</evidence>
<feature type="transmembrane region" description="Helical" evidence="7">
    <location>
        <begin position="216"/>
        <end position="238"/>
    </location>
</feature>
<dbReference type="PANTHER" id="PTHR43163">
    <property type="entry name" value="DIPEPTIDE TRANSPORT SYSTEM PERMEASE PROTEIN DPPB-RELATED"/>
    <property type="match status" value="1"/>
</dbReference>
<dbReference type="Gene3D" id="1.10.3720.10">
    <property type="entry name" value="MetI-like"/>
    <property type="match status" value="1"/>
</dbReference>
<keyword evidence="10" id="KW-1185">Reference proteome</keyword>
<keyword evidence="5 7" id="KW-1133">Transmembrane helix</keyword>
<feature type="transmembrane region" description="Helical" evidence="7">
    <location>
        <begin position="9"/>
        <end position="27"/>
    </location>
</feature>
<gene>
    <name evidence="9" type="ORF">NK125_06985</name>
</gene>
<feature type="transmembrane region" description="Helical" evidence="7">
    <location>
        <begin position="131"/>
        <end position="153"/>
    </location>
</feature>
<feature type="domain" description="ABC transmembrane type-1" evidence="8">
    <location>
        <begin position="93"/>
        <end position="281"/>
    </location>
</feature>
<evidence type="ECO:0000259" key="8">
    <source>
        <dbReference type="PROSITE" id="PS50928"/>
    </source>
</evidence>
<evidence type="ECO:0000256" key="2">
    <source>
        <dbReference type="ARBA" id="ARBA00022448"/>
    </source>
</evidence>
<comment type="subcellular location">
    <subcellularLocation>
        <location evidence="1 7">Cell membrane</location>
        <topology evidence="1 7">Multi-pass membrane protein</topology>
    </subcellularLocation>
</comment>
<reference evidence="9 10" key="1">
    <citation type="journal article" date="2022" name="Genome Biol. Evol.">
        <title>Host diet, physiology and behaviors set the stage for Lachnospiraceae cladogenesis.</title>
        <authorList>
            <person name="Vera-Ponce De Leon A."/>
            <person name="Schneider M."/>
            <person name="Jahnes B.C."/>
            <person name="Sadowski V."/>
            <person name="Camuy-Velez L.A."/>
            <person name="Duan J."/>
            <person name="Sabree Z.L."/>
        </authorList>
    </citation>
    <scope>NUCLEOTIDE SEQUENCE [LARGE SCALE GENOMIC DNA]</scope>
    <source>
        <strain evidence="9 10">PAL113</strain>
    </source>
</reference>
<dbReference type="PANTHER" id="PTHR43163:SF6">
    <property type="entry name" value="DIPEPTIDE TRANSPORT SYSTEM PERMEASE PROTEIN DPPB-RELATED"/>
    <property type="match status" value="1"/>
</dbReference>
<comment type="similarity">
    <text evidence="7">Belongs to the binding-protein-dependent transport system permease family.</text>
</comment>
<keyword evidence="4 7" id="KW-0812">Transmembrane</keyword>
<sequence length="296" mass="32620">MKKYIGSRIAIGVVSIFLLVTIAFFLTRMMPGSPLQTGNVSEDVLQEMEQAYGLSKPPMQQYLTYLENLVRGNLGVSYQKPGVKVGEVIARAWPGTVRVGGLALVITIAGGTLMGILAAVSKRRIIKDGMFLFSTLLTAIPSFVIALLLLFFFGIKWKILPAMALAAYPMAVVSRLVENGFYEEMNQEYVRMAQAKGVPKWRVIFIHILKNAFLPALHYLASASALLLTGSFVVEQIFNISGLGREFVFAIENRDYTMILGLTIFMGVIVIGINLLADLLAVLLNPRLRIRGEGEE</sequence>
<dbReference type="RefSeq" id="WP_262065945.1">
    <property type="nucleotide sequence ID" value="NZ_JAMXOD010000008.1"/>
</dbReference>
<organism evidence="9 10">
    <name type="scientific">Aequitasia blattaphilus</name>
    <dbReference type="NCBI Taxonomy" id="2949332"/>
    <lineage>
        <taxon>Bacteria</taxon>
        <taxon>Bacillati</taxon>
        <taxon>Bacillota</taxon>
        <taxon>Clostridia</taxon>
        <taxon>Lachnospirales</taxon>
        <taxon>Lachnospiraceae</taxon>
        <taxon>Aequitasia</taxon>
    </lineage>
</organism>
<evidence type="ECO:0000256" key="1">
    <source>
        <dbReference type="ARBA" id="ARBA00004651"/>
    </source>
</evidence>
<dbReference type="CDD" id="cd06261">
    <property type="entry name" value="TM_PBP2"/>
    <property type="match status" value="1"/>
</dbReference>
<dbReference type="InterPro" id="IPR045621">
    <property type="entry name" value="BPD_transp_1_N"/>
</dbReference>
<keyword evidence="2 7" id="KW-0813">Transport</keyword>
<dbReference type="EMBL" id="JAMZFW010000008">
    <property type="protein sequence ID" value="MCP1102161.1"/>
    <property type="molecule type" value="Genomic_DNA"/>
</dbReference>
<keyword evidence="6 7" id="KW-0472">Membrane</keyword>
<dbReference type="InterPro" id="IPR035906">
    <property type="entry name" value="MetI-like_sf"/>
</dbReference>
<dbReference type="PROSITE" id="PS50928">
    <property type="entry name" value="ABC_TM1"/>
    <property type="match status" value="1"/>
</dbReference>
<evidence type="ECO:0000313" key="10">
    <source>
        <dbReference type="Proteomes" id="UP001523566"/>
    </source>
</evidence>
<evidence type="ECO:0000256" key="5">
    <source>
        <dbReference type="ARBA" id="ARBA00022989"/>
    </source>
</evidence>
<evidence type="ECO:0000256" key="7">
    <source>
        <dbReference type="RuleBase" id="RU363032"/>
    </source>
</evidence>
<feature type="transmembrane region" description="Helical" evidence="7">
    <location>
        <begin position="258"/>
        <end position="284"/>
    </location>
</feature>
<dbReference type="Pfam" id="PF00528">
    <property type="entry name" value="BPD_transp_1"/>
    <property type="match status" value="1"/>
</dbReference>
<evidence type="ECO:0000256" key="3">
    <source>
        <dbReference type="ARBA" id="ARBA00022475"/>
    </source>
</evidence>
<feature type="transmembrane region" description="Helical" evidence="7">
    <location>
        <begin position="99"/>
        <end position="119"/>
    </location>
</feature>
<accession>A0ABT1E904</accession>
<dbReference type="Proteomes" id="UP001523566">
    <property type="component" value="Unassembled WGS sequence"/>
</dbReference>
<keyword evidence="3" id="KW-1003">Cell membrane</keyword>
<name>A0ABT1E904_9FIRM</name>
<evidence type="ECO:0000256" key="4">
    <source>
        <dbReference type="ARBA" id="ARBA00022692"/>
    </source>
</evidence>
<protein>
    <submittedName>
        <fullName evidence="9">ABC transporter permease</fullName>
    </submittedName>
</protein>
<proteinExistence type="inferred from homology"/>